<gene>
    <name evidence="1" type="ORF">DPMN_025685</name>
</gene>
<organism evidence="1 2">
    <name type="scientific">Dreissena polymorpha</name>
    <name type="common">Zebra mussel</name>
    <name type="synonym">Mytilus polymorpha</name>
    <dbReference type="NCBI Taxonomy" id="45954"/>
    <lineage>
        <taxon>Eukaryota</taxon>
        <taxon>Metazoa</taxon>
        <taxon>Spiralia</taxon>
        <taxon>Lophotrochozoa</taxon>
        <taxon>Mollusca</taxon>
        <taxon>Bivalvia</taxon>
        <taxon>Autobranchia</taxon>
        <taxon>Heteroconchia</taxon>
        <taxon>Euheterodonta</taxon>
        <taxon>Imparidentia</taxon>
        <taxon>Neoheterodontei</taxon>
        <taxon>Myida</taxon>
        <taxon>Dreissenoidea</taxon>
        <taxon>Dreissenidae</taxon>
        <taxon>Dreissena</taxon>
    </lineage>
</organism>
<accession>A0A9D4RBW1</accession>
<dbReference type="AlphaFoldDB" id="A0A9D4RBW1"/>
<protein>
    <submittedName>
        <fullName evidence="1">Uncharacterized protein</fullName>
    </submittedName>
</protein>
<dbReference type="Proteomes" id="UP000828390">
    <property type="component" value="Unassembled WGS sequence"/>
</dbReference>
<dbReference type="EMBL" id="JAIWYP010000002">
    <property type="protein sequence ID" value="KAH3862711.1"/>
    <property type="molecule type" value="Genomic_DNA"/>
</dbReference>
<sequence length="53" mass="6463">MMAMMEKYQKNLEDIVEERTTMLIEKKKKTVALQMRMLPKYIDFMFCLIVPFI</sequence>
<reference evidence="1" key="2">
    <citation type="submission" date="2020-11" db="EMBL/GenBank/DDBJ databases">
        <authorList>
            <person name="McCartney M.A."/>
            <person name="Auch B."/>
            <person name="Kono T."/>
            <person name="Mallez S."/>
            <person name="Becker A."/>
            <person name="Gohl D.M."/>
            <person name="Silverstein K.A.T."/>
            <person name="Koren S."/>
            <person name="Bechman K.B."/>
            <person name="Herman A."/>
            <person name="Abrahante J.E."/>
            <person name="Garbe J."/>
        </authorList>
    </citation>
    <scope>NUCLEOTIDE SEQUENCE</scope>
    <source>
        <strain evidence="1">Duluth1</strain>
        <tissue evidence="1">Whole animal</tissue>
    </source>
</reference>
<evidence type="ECO:0000313" key="2">
    <source>
        <dbReference type="Proteomes" id="UP000828390"/>
    </source>
</evidence>
<reference evidence="1" key="1">
    <citation type="journal article" date="2019" name="bioRxiv">
        <title>The Genome of the Zebra Mussel, Dreissena polymorpha: A Resource for Invasive Species Research.</title>
        <authorList>
            <person name="McCartney M.A."/>
            <person name="Auch B."/>
            <person name="Kono T."/>
            <person name="Mallez S."/>
            <person name="Zhang Y."/>
            <person name="Obille A."/>
            <person name="Becker A."/>
            <person name="Abrahante J.E."/>
            <person name="Garbe J."/>
            <person name="Badalamenti J.P."/>
            <person name="Herman A."/>
            <person name="Mangelson H."/>
            <person name="Liachko I."/>
            <person name="Sullivan S."/>
            <person name="Sone E.D."/>
            <person name="Koren S."/>
            <person name="Silverstein K.A.T."/>
            <person name="Beckman K.B."/>
            <person name="Gohl D.M."/>
        </authorList>
    </citation>
    <scope>NUCLEOTIDE SEQUENCE</scope>
    <source>
        <strain evidence="1">Duluth1</strain>
        <tissue evidence="1">Whole animal</tissue>
    </source>
</reference>
<keyword evidence="2" id="KW-1185">Reference proteome</keyword>
<proteinExistence type="predicted"/>
<name>A0A9D4RBW1_DREPO</name>
<evidence type="ECO:0000313" key="1">
    <source>
        <dbReference type="EMBL" id="KAH3862711.1"/>
    </source>
</evidence>
<comment type="caution">
    <text evidence="1">The sequence shown here is derived from an EMBL/GenBank/DDBJ whole genome shotgun (WGS) entry which is preliminary data.</text>
</comment>
<dbReference type="Gene3D" id="6.10.250.780">
    <property type="match status" value="1"/>
</dbReference>